<name>A0A918N0G8_9ALTE</name>
<dbReference type="Proteomes" id="UP000631300">
    <property type="component" value="Unassembled WGS sequence"/>
</dbReference>
<gene>
    <name evidence="2" type="ORF">GCM10007391_30270</name>
</gene>
<keyword evidence="1" id="KW-0732">Signal</keyword>
<feature type="chain" id="PRO_5037206232" description="DUF481 domain-containing protein" evidence="1">
    <location>
        <begin position="24"/>
        <end position="266"/>
    </location>
</feature>
<dbReference type="EMBL" id="BMXP01000010">
    <property type="protein sequence ID" value="GGW93916.1"/>
    <property type="molecule type" value="Genomic_DNA"/>
</dbReference>
<keyword evidence="3" id="KW-1185">Reference proteome</keyword>
<sequence length="266" mass="29598">MQTTHVFRGLVLALLLVSGQVSAAQDLIQTLYHAELDQDEENPVPHFTLDGELGVLVATGNTSAASLKAAVTSEHETLNWSNHYNAEMLYKESDVADSSREVTAQRFFANAQFDYKLKQADRRLFLYGDYEDDRFNGYAYRASLAGGWSQRLWSDENSKFRYSVGPGYSFIEAETNTMSSVNSGFIVRASAEYRYNWSTGAKFRQFVSTEAGTENVKSRSETSLSASIFGSLALKLSLILNHETDAADANASLNTETSVTLVYQFF</sequence>
<reference evidence="2" key="2">
    <citation type="submission" date="2020-09" db="EMBL/GenBank/DDBJ databases">
        <authorList>
            <person name="Sun Q."/>
            <person name="Kim S."/>
        </authorList>
    </citation>
    <scope>NUCLEOTIDE SEQUENCE</scope>
    <source>
        <strain evidence="2">KCTC 22164</strain>
    </source>
</reference>
<dbReference type="AlphaFoldDB" id="A0A918N0G8"/>
<reference evidence="2" key="1">
    <citation type="journal article" date="2014" name="Int. J. Syst. Evol. Microbiol.">
        <title>Complete genome sequence of Corynebacterium casei LMG S-19264T (=DSM 44701T), isolated from a smear-ripened cheese.</title>
        <authorList>
            <consortium name="US DOE Joint Genome Institute (JGI-PGF)"/>
            <person name="Walter F."/>
            <person name="Albersmeier A."/>
            <person name="Kalinowski J."/>
            <person name="Ruckert C."/>
        </authorList>
    </citation>
    <scope>NUCLEOTIDE SEQUENCE</scope>
    <source>
        <strain evidence="2">KCTC 22164</strain>
    </source>
</reference>
<dbReference type="InterPro" id="IPR007433">
    <property type="entry name" value="DUF481"/>
</dbReference>
<protein>
    <recommendedName>
        <fullName evidence="4">DUF481 domain-containing protein</fullName>
    </recommendedName>
</protein>
<dbReference type="Pfam" id="PF04338">
    <property type="entry name" value="DUF481"/>
    <property type="match status" value="1"/>
</dbReference>
<dbReference type="RefSeq" id="WP_189407930.1">
    <property type="nucleotide sequence ID" value="NZ_BMXP01000010.1"/>
</dbReference>
<feature type="signal peptide" evidence="1">
    <location>
        <begin position="1"/>
        <end position="23"/>
    </location>
</feature>
<evidence type="ECO:0000256" key="1">
    <source>
        <dbReference type="SAM" id="SignalP"/>
    </source>
</evidence>
<proteinExistence type="predicted"/>
<evidence type="ECO:0000313" key="2">
    <source>
        <dbReference type="EMBL" id="GGW93916.1"/>
    </source>
</evidence>
<organism evidence="2 3">
    <name type="scientific">Alteromonas halophila</name>
    <dbReference type="NCBI Taxonomy" id="516698"/>
    <lineage>
        <taxon>Bacteria</taxon>
        <taxon>Pseudomonadati</taxon>
        <taxon>Pseudomonadota</taxon>
        <taxon>Gammaproteobacteria</taxon>
        <taxon>Alteromonadales</taxon>
        <taxon>Alteromonadaceae</taxon>
        <taxon>Alteromonas/Salinimonas group</taxon>
        <taxon>Alteromonas</taxon>
    </lineage>
</organism>
<evidence type="ECO:0000313" key="3">
    <source>
        <dbReference type="Proteomes" id="UP000631300"/>
    </source>
</evidence>
<evidence type="ECO:0008006" key="4">
    <source>
        <dbReference type="Google" id="ProtNLM"/>
    </source>
</evidence>
<comment type="caution">
    <text evidence="2">The sequence shown here is derived from an EMBL/GenBank/DDBJ whole genome shotgun (WGS) entry which is preliminary data.</text>
</comment>
<accession>A0A918N0G8</accession>